<feature type="domain" description="DUF4216" evidence="2">
    <location>
        <begin position="382"/>
        <end position="450"/>
    </location>
</feature>
<evidence type="ECO:0000313" key="5">
    <source>
        <dbReference type="EMBL" id="KAK1359079.1"/>
    </source>
</evidence>
<comment type="caution">
    <text evidence="5">The sequence shown here is derived from an EMBL/GenBank/DDBJ whole genome shotgun (WGS) entry which is preliminary data.</text>
</comment>
<dbReference type="Pfam" id="PF13963">
    <property type="entry name" value="Transpos_assoc"/>
    <property type="match status" value="1"/>
</dbReference>
<evidence type="ECO:0000259" key="3">
    <source>
        <dbReference type="Pfam" id="PF13960"/>
    </source>
</evidence>
<reference evidence="5" key="1">
    <citation type="submission" date="2023-02" db="EMBL/GenBank/DDBJ databases">
        <title>Genome of toxic invasive species Heracleum sosnowskyi carries increased number of genes despite the absence of recent whole-genome duplications.</title>
        <authorList>
            <person name="Schelkunov M."/>
            <person name="Shtratnikova V."/>
            <person name="Makarenko M."/>
            <person name="Klepikova A."/>
            <person name="Omelchenko D."/>
            <person name="Novikova G."/>
            <person name="Obukhova E."/>
            <person name="Bogdanov V."/>
            <person name="Penin A."/>
            <person name="Logacheva M."/>
        </authorList>
    </citation>
    <scope>NUCLEOTIDE SEQUENCE</scope>
    <source>
        <strain evidence="5">Hsosn_3</strain>
        <tissue evidence="5">Leaf</tissue>
    </source>
</reference>
<dbReference type="Pfam" id="PF13952">
    <property type="entry name" value="DUF4216"/>
    <property type="match status" value="1"/>
</dbReference>
<feature type="compositionally biased region" description="Polar residues" evidence="1">
    <location>
        <begin position="517"/>
        <end position="527"/>
    </location>
</feature>
<evidence type="ECO:0000313" key="6">
    <source>
        <dbReference type="Proteomes" id="UP001237642"/>
    </source>
</evidence>
<dbReference type="PANTHER" id="PTHR48258:SF9">
    <property type="entry name" value="OS01G0348150 PROTEIN"/>
    <property type="match status" value="1"/>
</dbReference>
<reference evidence="5" key="2">
    <citation type="submission" date="2023-05" db="EMBL/GenBank/DDBJ databases">
        <authorList>
            <person name="Schelkunov M.I."/>
        </authorList>
    </citation>
    <scope>NUCLEOTIDE SEQUENCE</scope>
    <source>
        <strain evidence="5">Hsosn_3</strain>
        <tissue evidence="5">Leaf</tissue>
    </source>
</reference>
<feature type="region of interest" description="Disordered" evidence="1">
    <location>
        <begin position="89"/>
        <end position="115"/>
    </location>
</feature>
<feature type="domain" description="Transposase-associated" evidence="4">
    <location>
        <begin position="5"/>
        <end position="84"/>
    </location>
</feature>
<dbReference type="Pfam" id="PF13960">
    <property type="entry name" value="DUF4218"/>
    <property type="match status" value="1"/>
</dbReference>
<accession>A0AAD8H247</accession>
<dbReference type="InterPro" id="IPR029480">
    <property type="entry name" value="Transpos_assoc"/>
</dbReference>
<proteinExistence type="predicted"/>
<evidence type="ECO:0008006" key="7">
    <source>
        <dbReference type="Google" id="ProtNLM"/>
    </source>
</evidence>
<keyword evidence="6" id="KW-1185">Reference proteome</keyword>
<dbReference type="InterPro" id="IPR025452">
    <property type="entry name" value="DUF4218"/>
</dbReference>
<feature type="domain" description="DUF4218" evidence="3">
    <location>
        <begin position="170"/>
        <end position="211"/>
    </location>
</feature>
<evidence type="ECO:0000256" key="1">
    <source>
        <dbReference type="SAM" id="MobiDB-lite"/>
    </source>
</evidence>
<gene>
    <name evidence="5" type="ORF">POM88_043553</name>
</gene>
<evidence type="ECO:0000259" key="4">
    <source>
        <dbReference type="Pfam" id="PF13963"/>
    </source>
</evidence>
<evidence type="ECO:0000259" key="2">
    <source>
        <dbReference type="Pfam" id="PF13952"/>
    </source>
</evidence>
<dbReference type="EMBL" id="JAUIZM010000010">
    <property type="protein sequence ID" value="KAK1359079.1"/>
    <property type="molecule type" value="Genomic_DNA"/>
</dbReference>
<feature type="region of interest" description="Disordered" evidence="1">
    <location>
        <begin position="510"/>
        <end position="533"/>
    </location>
</feature>
<name>A0AAD8H247_9APIA</name>
<dbReference type="InterPro" id="IPR025312">
    <property type="entry name" value="DUF4216"/>
</dbReference>
<dbReference type="PANTHER" id="PTHR48258">
    <property type="entry name" value="DUF4218 DOMAIN-CONTAINING PROTEIN-RELATED"/>
    <property type="match status" value="1"/>
</dbReference>
<protein>
    <recommendedName>
        <fullName evidence="7">Transposase</fullName>
    </recommendedName>
</protein>
<feature type="compositionally biased region" description="Basic and acidic residues" evidence="1">
    <location>
        <begin position="89"/>
        <end position="102"/>
    </location>
</feature>
<dbReference type="AlphaFoldDB" id="A0AAD8H247"/>
<sequence length="886" mass="101671">MDRHTWMYKISRATQEYIDGVEKFIQCAEENLKKKKEHGKEDRITCPCHDCYNLKKYSSVVTIREHLFRRGFMAGYTKWIWHGEGIHSEKTRTSDGNRRSNEDSMPTNKEDDAENDKINEMIEDVEDLLVHQPKILENLVDDSKKLLKVIDPMTLDKLQADIIETLCEFEIFLCILKAYVRNRRLPEASIVEGYSIEETIEFCTDYLASVDPVGIPRSRHEGRLEGQGTLGHKMISPSTEICERAHLFVLQHMTEVNHYLQEHIGLIRQMHPSKSGKWITNEHNRTFVKWFKDRVMSQYSESPTTISNTLKWLAYGPDIPVTSYEGYDVNGYTFYTQCQDNKSTVQNSGVCVEVSSTEFDRGKSITSRDIKKSYYGVIEEIWELDYKDFKVTLFRCKWFDDGRGVRVDESGFTLVDFSRFGHVDDPFIFATQVNQVFYIRDPADSRWSIVLQSKRRILGIDNVEDEDEYNQFDENPPFLIGLPTRLRDDNIDINYARSDHQEGIWIDGQESFPMDENSGNTQPSSSEVSRKRTRGPTLCKKLKKRITNQNLECSISFNEFGRPIGDMLKDFRIYLGSVVRCQVDINIESWDLVNQGLKDAIWDDIKEFKYLHWGLEFPYLGYKPRVLISVTIFVLHLCLIPGTSRQIPEVEKGPDGNGIELSRTSVVLKSGTQWFHSLDDINSKHILPAYYNLEFIIARSIGAGSGGFSRVVCLRVHPRFSLLHPTESYVSFVSIDGSKHDCWPTSSEQSYEGDLRPNGEWMLVDKCLGVALVNTFIVSQVYKCLIHWGTGTVNLELWSEDRPVSKKSPLTVCHKYEVKLLNKLASARALGLGGGSRGLTDLLDGSEETPVVVELRIKIDQNDADLNGKIFPGVWRGCAKTFGEHQ</sequence>
<organism evidence="5 6">
    <name type="scientific">Heracleum sosnowskyi</name>
    <dbReference type="NCBI Taxonomy" id="360622"/>
    <lineage>
        <taxon>Eukaryota</taxon>
        <taxon>Viridiplantae</taxon>
        <taxon>Streptophyta</taxon>
        <taxon>Embryophyta</taxon>
        <taxon>Tracheophyta</taxon>
        <taxon>Spermatophyta</taxon>
        <taxon>Magnoliopsida</taxon>
        <taxon>eudicotyledons</taxon>
        <taxon>Gunneridae</taxon>
        <taxon>Pentapetalae</taxon>
        <taxon>asterids</taxon>
        <taxon>campanulids</taxon>
        <taxon>Apiales</taxon>
        <taxon>Apiaceae</taxon>
        <taxon>Apioideae</taxon>
        <taxon>apioid superclade</taxon>
        <taxon>Tordylieae</taxon>
        <taxon>Tordyliinae</taxon>
        <taxon>Heracleum</taxon>
    </lineage>
</organism>
<dbReference type="Proteomes" id="UP001237642">
    <property type="component" value="Unassembled WGS sequence"/>
</dbReference>